<evidence type="ECO:0000313" key="1">
    <source>
        <dbReference type="EMBL" id="KDR16978.1"/>
    </source>
</evidence>
<gene>
    <name evidence="1" type="ORF">L798_08920</name>
</gene>
<evidence type="ECO:0000313" key="2">
    <source>
        <dbReference type="Proteomes" id="UP000027135"/>
    </source>
</evidence>
<keyword evidence="2" id="KW-1185">Reference proteome</keyword>
<protein>
    <submittedName>
        <fullName evidence="1">Uncharacterized protein</fullName>
    </submittedName>
</protein>
<accession>A0A067R262</accession>
<sequence>MRRRGRWMMKWNKKGEYEREEGEGKDEKWMTKRSIRWKTRGGRNERKLMKGKKEKYFLSQFMKCSGKMSLRIKCLIPDGTAMEALVCVCGEICHSTSQKTVEEPGGCSGQ</sequence>
<name>A0A067R262_ZOONE</name>
<dbReference type="InParanoid" id="A0A067R262"/>
<reference evidence="1 2" key="1">
    <citation type="journal article" date="2014" name="Nat. Commun.">
        <title>Molecular traces of alternative social organization in a termite genome.</title>
        <authorList>
            <person name="Terrapon N."/>
            <person name="Li C."/>
            <person name="Robertson H.M."/>
            <person name="Ji L."/>
            <person name="Meng X."/>
            <person name="Booth W."/>
            <person name="Chen Z."/>
            <person name="Childers C.P."/>
            <person name="Glastad K.M."/>
            <person name="Gokhale K."/>
            <person name="Gowin J."/>
            <person name="Gronenberg W."/>
            <person name="Hermansen R.A."/>
            <person name="Hu H."/>
            <person name="Hunt B.G."/>
            <person name="Huylmans A.K."/>
            <person name="Khalil S.M."/>
            <person name="Mitchell R.D."/>
            <person name="Munoz-Torres M.C."/>
            <person name="Mustard J.A."/>
            <person name="Pan H."/>
            <person name="Reese J.T."/>
            <person name="Scharf M.E."/>
            <person name="Sun F."/>
            <person name="Vogel H."/>
            <person name="Xiao J."/>
            <person name="Yang W."/>
            <person name="Yang Z."/>
            <person name="Yang Z."/>
            <person name="Zhou J."/>
            <person name="Zhu J."/>
            <person name="Brent C.S."/>
            <person name="Elsik C.G."/>
            <person name="Goodisman M.A."/>
            <person name="Liberles D.A."/>
            <person name="Roe R.M."/>
            <person name="Vargo E.L."/>
            <person name="Vilcinskas A."/>
            <person name="Wang J."/>
            <person name="Bornberg-Bauer E."/>
            <person name="Korb J."/>
            <person name="Zhang G."/>
            <person name="Liebig J."/>
        </authorList>
    </citation>
    <scope>NUCLEOTIDE SEQUENCE [LARGE SCALE GENOMIC DNA]</scope>
    <source>
        <tissue evidence="1">Whole organism</tissue>
    </source>
</reference>
<dbReference type="Proteomes" id="UP000027135">
    <property type="component" value="Unassembled WGS sequence"/>
</dbReference>
<organism evidence="1 2">
    <name type="scientific">Zootermopsis nevadensis</name>
    <name type="common">Dampwood termite</name>
    <dbReference type="NCBI Taxonomy" id="136037"/>
    <lineage>
        <taxon>Eukaryota</taxon>
        <taxon>Metazoa</taxon>
        <taxon>Ecdysozoa</taxon>
        <taxon>Arthropoda</taxon>
        <taxon>Hexapoda</taxon>
        <taxon>Insecta</taxon>
        <taxon>Pterygota</taxon>
        <taxon>Neoptera</taxon>
        <taxon>Polyneoptera</taxon>
        <taxon>Dictyoptera</taxon>
        <taxon>Blattodea</taxon>
        <taxon>Blattoidea</taxon>
        <taxon>Termitoidae</taxon>
        <taxon>Termopsidae</taxon>
        <taxon>Zootermopsis</taxon>
    </lineage>
</organism>
<proteinExistence type="predicted"/>
<dbReference type="EMBL" id="KK852766">
    <property type="protein sequence ID" value="KDR16978.1"/>
    <property type="molecule type" value="Genomic_DNA"/>
</dbReference>
<dbReference type="AlphaFoldDB" id="A0A067R262"/>